<dbReference type="Proteomes" id="UP001148838">
    <property type="component" value="Unassembled WGS sequence"/>
</dbReference>
<keyword evidence="2" id="KW-1185">Reference proteome</keyword>
<sequence>MSPGSSTESYPAFAHIGLKENPGKNLNEMPTMILPLVFFDGIEGLNSSSTPMRGAERARCVFLFEETKSTTVVQRRFRTQYGKNPPTRATFILGTVLLLRLAVLLPMPNLPDVHVWLMLWSNKFSGRWIGRGGPTSWPPRSPDLTPLYFFLWRFLKDKVYVPLLPANLAELRNRITAAVELVTPDMLQRVREEIEFSAQSKNYDVLAMLSKVADQFTINYYKRNIPVTRLVACL</sequence>
<accession>A0ABQ8STK9</accession>
<dbReference type="EMBL" id="JAJSOF020000021">
    <property type="protein sequence ID" value="KAJ4437533.1"/>
    <property type="molecule type" value="Genomic_DNA"/>
</dbReference>
<organism evidence="1 2">
    <name type="scientific">Periplaneta americana</name>
    <name type="common">American cockroach</name>
    <name type="synonym">Blatta americana</name>
    <dbReference type="NCBI Taxonomy" id="6978"/>
    <lineage>
        <taxon>Eukaryota</taxon>
        <taxon>Metazoa</taxon>
        <taxon>Ecdysozoa</taxon>
        <taxon>Arthropoda</taxon>
        <taxon>Hexapoda</taxon>
        <taxon>Insecta</taxon>
        <taxon>Pterygota</taxon>
        <taxon>Neoptera</taxon>
        <taxon>Polyneoptera</taxon>
        <taxon>Dictyoptera</taxon>
        <taxon>Blattodea</taxon>
        <taxon>Blattoidea</taxon>
        <taxon>Blattidae</taxon>
        <taxon>Blattinae</taxon>
        <taxon>Periplaneta</taxon>
    </lineage>
</organism>
<evidence type="ECO:0008006" key="3">
    <source>
        <dbReference type="Google" id="ProtNLM"/>
    </source>
</evidence>
<dbReference type="PANTHER" id="PTHR47326:SF1">
    <property type="entry name" value="HTH PSQ-TYPE DOMAIN-CONTAINING PROTEIN"/>
    <property type="match status" value="1"/>
</dbReference>
<evidence type="ECO:0000313" key="2">
    <source>
        <dbReference type="Proteomes" id="UP001148838"/>
    </source>
</evidence>
<protein>
    <recommendedName>
        <fullName evidence="3">DUF4817 domain-containing protein</fullName>
    </recommendedName>
</protein>
<reference evidence="1 2" key="1">
    <citation type="journal article" date="2022" name="Allergy">
        <title>Genome assembly and annotation of Periplaneta americana reveal a comprehensive cockroach allergen profile.</title>
        <authorList>
            <person name="Wang L."/>
            <person name="Xiong Q."/>
            <person name="Saelim N."/>
            <person name="Wang L."/>
            <person name="Nong W."/>
            <person name="Wan A.T."/>
            <person name="Shi M."/>
            <person name="Liu X."/>
            <person name="Cao Q."/>
            <person name="Hui J.H.L."/>
            <person name="Sookrung N."/>
            <person name="Leung T.F."/>
            <person name="Tungtrongchitr A."/>
            <person name="Tsui S.K.W."/>
        </authorList>
    </citation>
    <scope>NUCLEOTIDE SEQUENCE [LARGE SCALE GENOMIC DNA]</scope>
    <source>
        <strain evidence="1">PWHHKU_190912</strain>
    </source>
</reference>
<proteinExistence type="predicted"/>
<dbReference type="InterPro" id="IPR036397">
    <property type="entry name" value="RNaseH_sf"/>
</dbReference>
<name>A0ABQ8STK9_PERAM</name>
<gene>
    <name evidence="1" type="ORF">ANN_17678</name>
</gene>
<comment type="caution">
    <text evidence="1">The sequence shown here is derived from an EMBL/GenBank/DDBJ whole genome shotgun (WGS) entry which is preliminary data.</text>
</comment>
<evidence type="ECO:0000313" key="1">
    <source>
        <dbReference type="EMBL" id="KAJ4437533.1"/>
    </source>
</evidence>
<dbReference type="PANTHER" id="PTHR47326">
    <property type="entry name" value="TRANSPOSABLE ELEMENT TC3 TRANSPOSASE-LIKE PROTEIN"/>
    <property type="match status" value="1"/>
</dbReference>
<dbReference type="Gene3D" id="3.30.420.10">
    <property type="entry name" value="Ribonuclease H-like superfamily/Ribonuclease H"/>
    <property type="match status" value="1"/>
</dbReference>